<dbReference type="Proteomes" id="UP000199488">
    <property type="component" value="Unassembled WGS sequence"/>
</dbReference>
<dbReference type="EMBL" id="FNNC01000002">
    <property type="protein sequence ID" value="SDW44165.1"/>
    <property type="molecule type" value="Genomic_DNA"/>
</dbReference>
<evidence type="ECO:0000256" key="1">
    <source>
        <dbReference type="ARBA" id="ARBA00022723"/>
    </source>
</evidence>
<protein>
    <submittedName>
        <fullName evidence="3">Catechol 2,3-dioxygenase</fullName>
    </submittedName>
</protein>
<dbReference type="OrthoDB" id="2613830at2"/>
<dbReference type="PANTHER" id="PTHR43048:SF6">
    <property type="entry name" value="BLR8189 PROTEIN"/>
    <property type="match status" value="1"/>
</dbReference>
<accession>A0A1H2TKF3</accession>
<dbReference type="AlphaFoldDB" id="A0A1H2TKF3"/>
<proteinExistence type="predicted"/>
<gene>
    <name evidence="3" type="ORF">SAMN05421781_1442</name>
</gene>
<evidence type="ECO:0000313" key="3">
    <source>
        <dbReference type="EMBL" id="SDW44165.1"/>
    </source>
</evidence>
<sequence>MTGITHIGLTVPDIDAAVEWYTRVLDFELLAGPYTAKADESDDASTNMTMDLLGEEVKEMRNAHLTTGNQVGLELFEFVDPGPGPQESPPWQQRFFHLCLLVSDIGETAARIEAEGGKQRSRIWTPREGKPYRLVYMEDPFGNIIELYSHSTEVTYGNMDSN</sequence>
<feature type="domain" description="VOC" evidence="2">
    <location>
        <begin position="3"/>
        <end position="150"/>
    </location>
</feature>
<dbReference type="InterPro" id="IPR029068">
    <property type="entry name" value="Glyas_Bleomycin-R_OHBP_Dase"/>
</dbReference>
<dbReference type="Pfam" id="PF00903">
    <property type="entry name" value="Glyoxalase"/>
    <property type="match status" value="1"/>
</dbReference>
<evidence type="ECO:0000259" key="2">
    <source>
        <dbReference type="PROSITE" id="PS51819"/>
    </source>
</evidence>
<dbReference type="InterPro" id="IPR051785">
    <property type="entry name" value="MMCE/EMCE_epimerase"/>
</dbReference>
<keyword evidence="3" id="KW-0560">Oxidoreductase</keyword>
<dbReference type="GO" id="GO:0046491">
    <property type="term" value="P:L-methylmalonyl-CoA metabolic process"/>
    <property type="evidence" value="ECO:0007669"/>
    <property type="project" value="TreeGrafter"/>
</dbReference>
<dbReference type="PROSITE" id="PS51819">
    <property type="entry name" value="VOC"/>
    <property type="match status" value="1"/>
</dbReference>
<name>A0A1H2TKF3_9BACI</name>
<organism evidence="3 4">
    <name type="scientific">Marinococcus luteus</name>
    <dbReference type="NCBI Taxonomy" id="1122204"/>
    <lineage>
        <taxon>Bacteria</taxon>
        <taxon>Bacillati</taxon>
        <taxon>Bacillota</taxon>
        <taxon>Bacilli</taxon>
        <taxon>Bacillales</taxon>
        <taxon>Bacillaceae</taxon>
        <taxon>Marinococcus</taxon>
    </lineage>
</organism>
<dbReference type="RefSeq" id="WP_091613024.1">
    <property type="nucleotide sequence ID" value="NZ_FNNC01000002.1"/>
</dbReference>
<dbReference type="Gene3D" id="3.10.180.10">
    <property type="entry name" value="2,3-Dihydroxybiphenyl 1,2-Dioxygenase, domain 1"/>
    <property type="match status" value="1"/>
</dbReference>
<dbReference type="GO" id="GO:0046872">
    <property type="term" value="F:metal ion binding"/>
    <property type="evidence" value="ECO:0007669"/>
    <property type="project" value="UniProtKB-KW"/>
</dbReference>
<dbReference type="GO" id="GO:0051213">
    <property type="term" value="F:dioxygenase activity"/>
    <property type="evidence" value="ECO:0007669"/>
    <property type="project" value="UniProtKB-KW"/>
</dbReference>
<dbReference type="GO" id="GO:0004493">
    <property type="term" value="F:methylmalonyl-CoA epimerase activity"/>
    <property type="evidence" value="ECO:0007669"/>
    <property type="project" value="TreeGrafter"/>
</dbReference>
<dbReference type="SUPFAM" id="SSF54593">
    <property type="entry name" value="Glyoxalase/Bleomycin resistance protein/Dihydroxybiphenyl dioxygenase"/>
    <property type="match status" value="1"/>
</dbReference>
<evidence type="ECO:0000313" key="4">
    <source>
        <dbReference type="Proteomes" id="UP000199488"/>
    </source>
</evidence>
<dbReference type="STRING" id="1122204.SAMN05421781_1442"/>
<dbReference type="InterPro" id="IPR037523">
    <property type="entry name" value="VOC_core"/>
</dbReference>
<reference evidence="3 4" key="1">
    <citation type="submission" date="2016-10" db="EMBL/GenBank/DDBJ databases">
        <authorList>
            <person name="de Groot N.N."/>
        </authorList>
    </citation>
    <scope>NUCLEOTIDE SEQUENCE [LARGE SCALE GENOMIC DNA]</scope>
    <source>
        <strain evidence="3 4">DSM 23126</strain>
    </source>
</reference>
<keyword evidence="4" id="KW-1185">Reference proteome</keyword>
<keyword evidence="3" id="KW-0223">Dioxygenase</keyword>
<dbReference type="PANTHER" id="PTHR43048">
    <property type="entry name" value="METHYLMALONYL-COA EPIMERASE"/>
    <property type="match status" value="1"/>
</dbReference>
<dbReference type="InterPro" id="IPR004360">
    <property type="entry name" value="Glyas_Fos-R_dOase_dom"/>
</dbReference>
<keyword evidence="1" id="KW-0479">Metal-binding</keyword>